<dbReference type="Gene3D" id="1.20.1440.60">
    <property type="entry name" value="23S rRNA-intervening sequence"/>
    <property type="match status" value="1"/>
</dbReference>
<dbReference type="InterPro" id="IPR012657">
    <property type="entry name" value="23S_rRNA-intervening_sequence"/>
</dbReference>
<evidence type="ECO:0000313" key="1">
    <source>
        <dbReference type="EMBL" id="OGE84562.1"/>
    </source>
</evidence>
<sequence>MESYKNLKVWEKSVELVVLIYGLTGKFPKEELYGLVSQIRRAAISIPSNVAEGSRRGSRKDFRHFLLNAFGSGSELETQIIIAKKLSFGEFPDFVRIDAALDEVMRMLNGLIKKLEGK</sequence>
<dbReference type="InterPro" id="IPR036583">
    <property type="entry name" value="23S_rRNA_IVS_sf"/>
</dbReference>
<dbReference type="Proteomes" id="UP000176339">
    <property type="component" value="Unassembled WGS sequence"/>
</dbReference>
<dbReference type="PANTHER" id="PTHR38471:SF2">
    <property type="entry name" value="FOUR HELIX BUNDLE PROTEIN"/>
    <property type="match status" value="1"/>
</dbReference>
<dbReference type="NCBIfam" id="TIGR02436">
    <property type="entry name" value="four helix bundle protein"/>
    <property type="match status" value="1"/>
</dbReference>
<dbReference type="Pfam" id="PF05635">
    <property type="entry name" value="23S_rRNA_IVP"/>
    <property type="match status" value="1"/>
</dbReference>
<organism evidence="1 2">
    <name type="scientific">Candidatus Doudnabacteria bacterium RIFCSPHIGHO2_01_FULL_49_9</name>
    <dbReference type="NCBI Taxonomy" id="1817827"/>
    <lineage>
        <taxon>Bacteria</taxon>
        <taxon>Candidatus Doudnaibacteriota</taxon>
    </lineage>
</organism>
<comment type="caution">
    <text evidence="1">The sequence shown here is derived from an EMBL/GenBank/DDBJ whole genome shotgun (WGS) entry which is preliminary data.</text>
</comment>
<dbReference type="AlphaFoldDB" id="A0A1F5P3Y6"/>
<dbReference type="CDD" id="cd16377">
    <property type="entry name" value="23S_rRNA_IVP_like"/>
    <property type="match status" value="1"/>
</dbReference>
<evidence type="ECO:0000313" key="2">
    <source>
        <dbReference type="Proteomes" id="UP000176339"/>
    </source>
</evidence>
<accession>A0A1F5P3Y6</accession>
<gene>
    <name evidence="1" type="ORF">A2846_02270</name>
</gene>
<reference evidence="1 2" key="1">
    <citation type="journal article" date="2016" name="Nat. Commun.">
        <title>Thousands of microbial genomes shed light on interconnected biogeochemical processes in an aquifer system.</title>
        <authorList>
            <person name="Anantharaman K."/>
            <person name="Brown C.T."/>
            <person name="Hug L.A."/>
            <person name="Sharon I."/>
            <person name="Castelle C.J."/>
            <person name="Probst A.J."/>
            <person name="Thomas B.C."/>
            <person name="Singh A."/>
            <person name="Wilkins M.J."/>
            <person name="Karaoz U."/>
            <person name="Brodie E.L."/>
            <person name="Williams K.H."/>
            <person name="Hubbard S.S."/>
            <person name="Banfield J.F."/>
        </authorList>
    </citation>
    <scope>NUCLEOTIDE SEQUENCE [LARGE SCALE GENOMIC DNA]</scope>
</reference>
<name>A0A1F5P3Y6_9BACT</name>
<protein>
    <submittedName>
        <fullName evidence="1">Four helix bundle protein</fullName>
    </submittedName>
</protein>
<dbReference type="PANTHER" id="PTHR38471">
    <property type="entry name" value="FOUR HELIX BUNDLE PROTEIN"/>
    <property type="match status" value="1"/>
</dbReference>
<dbReference type="SUPFAM" id="SSF158446">
    <property type="entry name" value="IVS-encoded protein-like"/>
    <property type="match status" value="1"/>
</dbReference>
<dbReference type="EMBL" id="MFEN01000005">
    <property type="protein sequence ID" value="OGE84562.1"/>
    <property type="molecule type" value="Genomic_DNA"/>
</dbReference>
<proteinExistence type="predicted"/>